<reference evidence="1 2" key="1">
    <citation type="submission" date="2020-04" db="EMBL/GenBank/DDBJ databases">
        <title>Description of novel Gluconacetobacter.</title>
        <authorList>
            <person name="Sombolestani A."/>
        </authorList>
    </citation>
    <scope>NUCLEOTIDE SEQUENCE [LARGE SCALE GENOMIC DNA]</scope>
    <source>
        <strain evidence="1 2">LMG 27724</strain>
    </source>
</reference>
<name>A0A7W4P2E6_9PROT</name>
<dbReference type="AlphaFoldDB" id="A0A7W4P2E6"/>
<proteinExistence type="predicted"/>
<dbReference type="RefSeq" id="WP_182978272.1">
    <property type="nucleotide sequence ID" value="NZ_BAABGB010000013.1"/>
</dbReference>
<evidence type="ECO:0000313" key="2">
    <source>
        <dbReference type="Proteomes" id="UP000577891"/>
    </source>
</evidence>
<protein>
    <submittedName>
        <fullName evidence="1">Uncharacterized protein</fullName>
    </submittedName>
</protein>
<dbReference type="EMBL" id="JABEQE010000004">
    <property type="protein sequence ID" value="MBB2171660.1"/>
    <property type="molecule type" value="Genomic_DNA"/>
</dbReference>
<keyword evidence="2" id="KW-1185">Reference proteome</keyword>
<organism evidence="1 2">
    <name type="scientific">Gluconacetobacter asukensis</name>
    <dbReference type="NCBI Taxonomy" id="1017181"/>
    <lineage>
        <taxon>Bacteria</taxon>
        <taxon>Pseudomonadati</taxon>
        <taxon>Pseudomonadota</taxon>
        <taxon>Alphaproteobacteria</taxon>
        <taxon>Acetobacterales</taxon>
        <taxon>Acetobacteraceae</taxon>
        <taxon>Gluconacetobacter</taxon>
    </lineage>
</organism>
<gene>
    <name evidence="1" type="ORF">HLH35_05905</name>
</gene>
<comment type="caution">
    <text evidence="1">The sequence shown here is derived from an EMBL/GenBank/DDBJ whole genome shotgun (WGS) entry which is preliminary data.</text>
</comment>
<dbReference type="Proteomes" id="UP000577891">
    <property type="component" value="Unassembled WGS sequence"/>
</dbReference>
<evidence type="ECO:0000313" key="1">
    <source>
        <dbReference type="EMBL" id="MBB2171660.1"/>
    </source>
</evidence>
<accession>A0A7W4P2E6</accession>
<sequence>MSDKQTTNECDIVQITPCSGWSFRHQNEGQADSVYPVAAWALPQDSGVIGLIPARGAVTELNIARLMLPPPVGRLI</sequence>